<gene>
    <name evidence="13" type="ORF">BCR38DRAFT_382746</name>
</gene>
<dbReference type="InterPro" id="IPR006603">
    <property type="entry name" value="PQ-loop_rpt"/>
</dbReference>
<feature type="transmembrane region" description="Helical" evidence="12">
    <location>
        <begin position="45"/>
        <end position="67"/>
    </location>
</feature>
<evidence type="ECO:0000256" key="7">
    <source>
        <dbReference type="ARBA" id="ARBA00022989"/>
    </source>
</evidence>
<organism evidence="13 14">
    <name type="scientific">Pseudomassariella vexata</name>
    <dbReference type="NCBI Taxonomy" id="1141098"/>
    <lineage>
        <taxon>Eukaryota</taxon>
        <taxon>Fungi</taxon>
        <taxon>Dikarya</taxon>
        <taxon>Ascomycota</taxon>
        <taxon>Pezizomycotina</taxon>
        <taxon>Sordariomycetes</taxon>
        <taxon>Xylariomycetidae</taxon>
        <taxon>Amphisphaeriales</taxon>
        <taxon>Pseudomassariaceae</taxon>
        <taxon>Pseudomassariella</taxon>
    </lineage>
</organism>
<evidence type="ECO:0000256" key="9">
    <source>
        <dbReference type="ARBA" id="ARBA00023228"/>
    </source>
</evidence>
<accession>A0A1Y2EJQ9</accession>
<dbReference type="GO" id="GO:0015184">
    <property type="term" value="F:L-cystine transmembrane transporter activity"/>
    <property type="evidence" value="ECO:0007669"/>
    <property type="project" value="TreeGrafter"/>
</dbReference>
<keyword evidence="5" id="KW-0677">Repeat</keyword>
<keyword evidence="14" id="KW-1185">Reference proteome</keyword>
<evidence type="ECO:0000313" key="14">
    <source>
        <dbReference type="Proteomes" id="UP000193689"/>
    </source>
</evidence>
<dbReference type="InParanoid" id="A0A1Y2EJQ9"/>
<evidence type="ECO:0000256" key="1">
    <source>
        <dbReference type="ARBA" id="ARBA00004155"/>
    </source>
</evidence>
<dbReference type="InterPro" id="IPR005282">
    <property type="entry name" value="LC_transporter"/>
</dbReference>
<keyword evidence="3" id="KW-0813">Transport</keyword>
<feature type="transmembrane region" description="Helical" evidence="12">
    <location>
        <begin position="6"/>
        <end position="24"/>
    </location>
</feature>
<evidence type="ECO:0000256" key="11">
    <source>
        <dbReference type="SAM" id="MobiDB-lite"/>
    </source>
</evidence>
<dbReference type="FunCoup" id="A0A1Y2EJQ9">
    <property type="interactions" value="221"/>
</dbReference>
<keyword evidence="4 12" id="KW-0812">Transmembrane</keyword>
<evidence type="ECO:0000256" key="5">
    <source>
        <dbReference type="ARBA" id="ARBA00022737"/>
    </source>
</evidence>
<dbReference type="GeneID" id="63773646"/>
<evidence type="ECO:0000256" key="4">
    <source>
        <dbReference type="ARBA" id="ARBA00022692"/>
    </source>
</evidence>
<dbReference type="STRING" id="1141098.A0A1Y2EJQ9"/>
<evidence type="ECO:0000256" key="2">
    <source>
        <dbReference type="ARBA" id="ARBA00006855"/>
    </source>
</evidence>
<reference evidence="13 14" key="1">
    <citation type="submission" date="2016-07" db="EMBL/GenBank/DDBJ databases">
        <title>Pervasive Adenine N6-methylation of Active Genes in Fungi.</title>
        <authorList>
            <consortium name="DOE Joint Genome Institute"/>
            <person name="Mondo S.J."/>
            <person name="Dannebaum R.O."/>
            <person name="Kuo R.C."/>
            <person name="Labutti K."/>
            <person name="Haridas S."/>
            <person name="Kuo A."/>
            <person name="Salamov A."/>
            <person name="Ahrendt S.R."/>
            <person name="Lipzen A."/>
            <person name="Sullivan W."/>
            <person name="Andreopoulos W.B."/>
            <person name="Clum A."/>
            <person name="Lindquist E."/>
            <person name="Daum C."/>
            <person name="Ramamoorthy G.K."/>
            <person name="Gryganskyi A."/>
            <person name="Culley D."/>
            <person name="Magnuson J.K."/>
            <person name="James T.Y."/>
            <person name="O'Malley M.A."/>
            <person name="Stajich J.E."/>
            <person name="Spatafora J.W."/>
            <person name="Visel A."/>
            <person name="Grigoriev I.V."/>
        </authorList>
    </citation>
    <scope>NUCLEOTIDE SEQUENCE [LARGE SCALE GENOMIC DNA]</scope>
    <source>
        <strain evidence="13 14">CBS 129021</strain>
    </source>
</reference>
<comment type="catalytic activity">
    <reaction evidence="10">
        <text>L-cystine(out) + H(+)(out) = L-cystine(in) + H(+)(in)</text>
        <dbReference type="Rhea" id="RHEA:66172"/>
        <dbReference type="ChEBI" id="CHEBI:15378"/>
        <dbReference type="ChEBI" id="CHEBI:35491"/>
    </reaction>
    <physiologicalReaction direction="left-to-right" evidence="10">
        <dbReference type="Rhea" id="RHEA:66173"/>
    </physiologicalReaction>
</comment>
<comment type="caution">
    <text evidence="13">The sequence shown here is derived from an EMBL/GenBank/DDBJ whole genome shotgun (WGS) entry which is preliminary data.</text>
</comment>
<dbReference type="Pfam" id="PF04193">
    <property type="entry name" value="PQ-loop"/>
    <property type="match status" value="2"/>
</dbReference>
<feature type="transmembrane region" description="Helical" evidence="12">
    <location>
        <begin position="155"/>
        <end position="178"/>
    </location>
</feature>
<dbReference type="FunFam" id="1.20.1280.290:FF:000016">
    <property type="entry name" value="Cystinosin homolog"/>
    <property type="match status" value="1"/>
</dbReference>
<keyword evidence="8 12" id="KW-0472">Membrane</keyword>
<feature type="transmembrane region" description="Helical" evidence="12">
    <location>
        <begin position="127"/>
        <end position="149"/>
    </location>
</feature>
<comment type="subcellular location">
    <subcellularLocation>
        <location evidence="1">Lysosome membrane</location>
        <topology evidence="1">Multi-pass membrane protein</topology>
    </subcellularLocation>
</comment>
<feature type="compositionally biased region" description="Basic and acidic residues" evidence="11">
    <location>
        <begin position="257"/>
        <end position="269"/>
    </location>
</feature>
<keyword evidence="7 12" id="KW-1133">Transmembrane helix</keyword>
<evidence type="ECO:0000313" key="13">
    <source>
        <dbReference type="EMBL" id="ORY71802.1"/>
    </source>
</evidence>
<sequence>MQLLEGLSYLFGWLYTIAWSCSFYGQPMLNYSRKSTSGTTVDFPFINTFGFTAYVVSNAAFYWSPVIRAQYAQRNHNLTPTVTFNDVVFAGHGLLLCIITTSQYFFPRVWGFDRSPGTKPSRSMLGVGCGSIFAVLVLIFMVIGSYPATSDPQTSWAWLDVVYMISYVKLLVTLIKYFPQLVYNFRNQSTKGWSISQILLDFTGGVLSIAQQSIDSWLLRDWSGITGNPAKFALGNISMIYDVCFITQHFVLYKEADDSGPKDRERDALLESGEGNANENARRLD</sequence>
<dbReference type="Gene3D" id="1.20.1280.290">
    <property type="match status" value="1"/>
</dbReference>
<evidence type="ECO:0000256" key="10">
    <source>
        <dbReference type="ARBA" id="ARBA00048473"/>
    </source>
</evidence>
<dbReference type="SMART" id="SM00679">
    <property type="entry name" value="CTNS"/>
    <property type="match status" value="2"/>
</dbReference>
<evidence type="ECO:0000256" key="12">
    <source>
        <dbReference type="SAM" id="Phobius"/>
    </source>
</evidence>
<evidence type="ECO:0000256" key="6">
    <source>
        <dbReference type="ARBA" id="ARBA00022847"/>
    </source>
</evidence>
<evidence type="ECO:0000256" key="8">
    <source>
        <dbReference type="ARBA" id="ARBA00023136"/>
    </source>
</evidence>
<protein>
    <submittedName>
        <fullName evidence="13">Cystinosin</fullName>
    </submittedName>
</protein>
<dbReference type="Proteomes" id="UP000193689">
    <property type="component" value="Unassembled WGS sequence"/>
</dbReference>
<dbReference type="GO" id="GO:0005774">
    <property type="term" value="C:vacuolar membrane"/>
    <property type="evidence" value="ECO:0007669"/>
    <property type="project" value="TreeGrafter"/>
</dbReference>
<keyword evidence="6" id="KW-0769">Symport</keyword>
<dbReference type="PANTHER" id="PTHR13131">
    <property type="entry name" value="CYSTINOSIN"/>
    <property type="match status" value="1"/>
</dbReference>
<dbReference type="GO" id="GO:0015293">
    <property type="term" value="F:symporter activity"/>
    <property type="evidence" value="ECO:0007669"/>
    <property type="project" value="UniProtKB-KW"/>
</dbReference>
<comment type="similarity">
    <text evidence="2">Belongs to the cystinosin family.</text>
</comment>
<proteinExistence type="inferred from homology"/>
<feature type="region of interest" description="Disordered" evidence="11">
    <location>
        <begin position="257"/>
        <end position="285"/>
    </location>
</feature>
<evidence type="ECO:0000256" key="3">
    <source>
        <dbReference type="ARBA" id="ARBA00022448"/>
    </source>
</evidence>
<dbReference type="EMBL" id="MCFJ01000001">
    <property type="protein sequence ID" value="ORY71802.1"/>
    <property type="molecule type" value="Genomic_DNA"/>
</dbReference>
<dbReference type="RefSeq" id="XP_040721394.1">
    <property type="nucleotide sequence ID" value="XM_040857434.1"/>
</dbReference>
<dbReference type="OrthoDB" id="75720at2759"/>
<name>A0A1Y2EJQ9_9PEZI</name>
<dbReference type="GO" id="GO:0000324">
    <property type="term" value="C:fungal-type vacuole"/>
    <property type="evidence" value="ECO:0007669"/>
    <property type="project" value="TreeGrafter"/>
</dbReference>
<dbReference type="PANTHER" id="PTHR13131:SF5">
    <property type="entry name" value="CYSTINOSIN"/>
    <property type="match status" value="1"/>
</dbReference>
<keyword evidence="9" id="KW-0458">Lysosome</keyword>
<dbReference type="AlphaFoldDB" id="A0A1Y2EJQ9"/>